<reference evidence="1 2" key="1">
    <citation type="journal article" date="2023" name="Int. J. Syst. Evol. Microbiol.">
        <title>Arthrobacter vasquezii sp. nov., isolated from a soil sample from Union Glacier, Antarctica.</title>
        <authorList>
            <person name="Valenzuela-Ibaceta F."/>
            <person name="Carrasco V."/>
            <person name="Lagos-Moraga S."/>
            <person name="Dietz-Vargas C."/>
            <person name="Navarro C.A."/>
            <person name="Perez-Donoso J.M."/>
        </authorList>
    </citation>
    <scope>NUCLEOTIDE SEQUENCE [LARGE SCALE GENOMIC DNA]</scope>
    <source>
        <strain evidence="1 2">EH-1B-1</strain>
    </source>
</reference>
<sequence length="45" mass="4919">MSSISLTSVRILLLYVQVARFTVLGARPGVWIAPRGFTQRLTDAG</sequence>
<name>A0ABT6CUG9_9MICC</name>
<protein>
    <submittedName>
        <fullName evidence="1">Uncharacterized protein</fullName>
    </submittedName>
</protein>
<dbReference type="EMBL" id="JAROKN010000014">
    <property type="protein sequence ID" value="MDF9277674.1"/>
    <property type="molecule type" value="Genomic_DNA"/>
</dbReference>
<accession>A0ABT6CUG9</accession>
<dbReference type="Proteomes" id="UP001220456">
    <property type="component" value="Unassembled WGS sequence"/>
</dbReference>
<comment type="caution">
    <text evidence="1">The sequence shown here is derived from an EMBL/GenBank/DDBJ whole genome shotgun (WGS) entry which is preliminary data.</text>
</comment>
<proteinExistence type="predicted"/>
<gene>
    <name evidence="1" type="ORF">P4U43_07725</name>
</gene>
<dbReference type="RefSeq" id="WP_277358195.1">
    <property type="nucleotide sequence ID" value="NZ_JAROKN010000014.1"/>
</dbReference>
<organism evidence="1 2">
    <name type="scientific">Arthrobacter vasquezii</name>
    <dbReference type="NCBI Taxonomy" id="2977629"/>
    <lineage>
        <taxon>Bacteria</taxon>
        <taxon>Bacillati</taxon>
        <taxon>Actinomycetota</taxon>
        <taxon>Actinomycetes</taxon>
        <taxon>Micrococcales</taxon>
        <taxon>Micrococcaceae</taxon>
        <taxon>Arthrobacter</taxon>
    </lineage>
</organism>
<evidence type="ECO:0000313" key="1">
    <source>
        <dbReference type="EMBL" id="MDF9277674.1"/>
    </source>
</evidence>
<keyword evidence="2" id="KW-1185">Reference proteome</keyword>
<evidence type="ECO:0000313" key="2">
    <source>
        <dbReference type="Proteomes" id="UP001220456"/>
    </source>
</evidence>